<keyword evidence="1" id="KW-0812">Transmembrane</keyword>
<evidence type="ECO:0000313" key="4">
    <source>
        <dbReference type="Proteomes" id="UP000564885"/>
    </source>
</evidence>
<dbReference type="AlphaFoldDB" id="A0A849IDB3"/>
<proteinExistence type="predicted"/>
<accession>A0A849IDB3</accession>
<dbReference type="SUPFAM" id="SSF53474">
    <property type="entry name" value="alpha/beta-Hydrolases"/>
    <property type="match status" value="1"/>
</dbReference>
<evidence type="ECO:0000256" key="1">
    <source>
        <dbReference type="SAM" id="Phobius"/>
    </source>
</evidence>
<feature type="domain" description="T6SS Phospholipase effector Tle1-like catalytic" evidence="2">
    <location>
        <begin position="3"/>
        <end position="213"/>
    </location>
</feature>
<keyword evidence="1" id="KW-1133">Transmembrane helix</keyword>
<reference evidence="3 4" key="1">
    <citation type="submission" date="2020-04" db="EMBL/GenBank/DDBJ databases">
        <title>Enterovirga sp. isolate from soil.</title>
        <authorList>
            <person name="Chea S."/>
            <person name="Kim D.-U."/>
        </authorList>
    </citation>
    <scope>NUCLEOTIDE SEQUENCE [LARGE SCALE GENOMIC DNA]</scope>
    <source>
        <strain evidence="3 4">DB1703</strain>
    </source>
</reference>
<comment type="caution">
    <text evidence="3">The sequence shown here is derived from an EMBL/GenBank/DDBJ whole genome shotgun (WGS) entry which is preliminary data.</text>
</comment>
<evidence type="ECO:0000259" key="2">
    <source>
        <dbReference type="Pfam" id="PF09994"/>
    </source>
</evidence>
<dbReference type="EMBL" id="JABEPP010000005">
    <property type="protein sequence ID" value="NNM74215.1"/>
    <property type="molecule type" value="Genomic_DNA"/>
</dbReference>
<dbReference type="PANTHER" id="PTHR33840">
    <property type="match status" value="1"/>
</dbReference>
<dbReference type="InterPro" id="IPR018712">
    <property type="entry name" value="Tle1-like_cat"/>
</dbReference>
<dbReference type="InterPro" id="IPR029058">
    <property type="entry name" value="AB_hydrolase_fold"/>
</dbReference>
<feature type="transmembrane region" description="Helical" evidence="1">
    <location>
        <begin position="223"/>
        <end position="248"/>
    </location>
</feature>
<feature type="transmembrane region" description="Helical" evidence="1">
    <location>
        <begin position="254"/>
        <end position="273"/>
    </location>
</feature>
<dbReference type="Proteomes" id="UP000564885">
    <property type="component" value="Unassembled WGS sequence"/>
</dbReference>
<protein>
    <submittedName>
        <fullName evidence="3">DUF2235 domain-containing protein</fullName>
    </submittedName>
</protein>
<keyword evidence="4" id="KW-1185">Reference proteome</keyword>
<dbReference type="Pfam" id="PF09994">
    <property type="entry name" value="T6SS_Tle1-like_cat"/>
    <property type="match status" value="2"/>
</dbReference>
<organism evidence="3 4">
    <name type="scientific">Enterovirga aerilata</name>
    <dbReference type="NCBI Taxonomy" id="2730920"/>
    <lineage>
        <taxon>Bacteria</taxon>
        <taxon>Pseudomonadati</taxon>
        <taxon>Pseudomonadota</taxon>
        <taxon>Alphaproteobacteria</taxon>
        <taxon>Hyphomicrobiales</taxon>
        <taxon>Methylobacteriaceae</taxon>
        <taxon>Enterovirga</taxon>
    </lineage>
</organism>
<dbReference type="RefSeq" id="WP_171219675.1">
    <property type="nucleotide sequence ID" value="NZ_JABEPP010000005.1"/>
</dbReference>
<feature type="domain" description="T6SS Phospholipase effector Tle1-like catalytic" evidence="2">
    <location>
        <begin position="302"/>
        <end position="385"/>
    </location>
</feature>
<dbReference type="PANTHER" id="PTHR33840:SF1">
    <property type="entry name" value="TLE1 PHOSPHOLIPASE DOMAIN-CONTAINING PROTEIN"/>
    <property type="match status" value="1"/>
</dbReference>
<sequence>MPKNIVVFSDGTGQDGGTRPEQRWSNIFKMYRASRVAPDSTVDPRDQVVFYDPGLGTETSATGWTNLGRRARKLLANVDGRGIAINIADCYEFIINHYRPGDRIFLFGFSRGAYTVRSVANLIMLCGVPTKDADRPLPRFRRRTRQVAEEAVTTVLEHGAGHPRGTYESERLELARRFRETYGSHHEPGEEHRSNAAPYFIGVFDTVAALGAQGALRTVIQSVLYGGAALLGAAAGAVVGGLLGLLSWGLGWSFLWVFAPTILFGAVAGAALMRKAQRGKIVKTIRDFPNPGDVKTHVAEWKGEHFDRLLSRFVTYARSANAIDETRADFARVGWANTVGAPESIDGVRRLRQVWFAGNHSDVGGSYPETESRLSDIALEWMITEALSVPEPLRVGPVIVNGVPLKGSGDAGPALFLHPAENGLQHCEVAGMEDTLDARVPSWLRRLVGVKGWRVKVREIKEGAELHPSVAQRFSLPEVPQCAGHGPYRPSGLKTYPGLAESY</sequence>
<name>A0A849IDB3_9HYPH</name>
<gene>
    <name evidence="3" type="ORF">HJG44_17760</name>
</gene>
<keyword evidence="1" id="KW-0472">Membrane</keyword>
<evidence type="ECO:0000313" key="3">
    <source>
        <dbReference type="EMBL" id="NNM74215.1"/>
    </source>
</evidence>